<proteinExistence type="predicted"/>
<reference evidence="1 2" key="1">
    <citation type="submission" date="2015-01" db="EMBL/GenBank/DDBJ databases">
        <authorList>
            <person name="Xiang T."/>
            <person name="Song Y."/>
            <person name="Huang L."/>
            <person name="Wang B."/>
            <person name="Wu P."/>
        </authorList>
    </citation>
    <scope>NUCLEOTIDE SEQUENCE [LARGE SCALE GENOMIC DNA]</scope>
    <source>
        <strain evidence="1 2">Cc12</strain>
    </source>
</reference>
<protein>
    <submittedName>
        <fullName evidence="1">Uncharacterized protein</fullName>
    </submittedName>
</protein>
<evidence type="ECO:0000313" key="1">
    <source>
        <dbReference type="EMBL" id="CEN39052.1"/>
    </source>
</evidence>
<accession>A0A0B7HME4</accession>
<dbReference type="EMBL" id="CDOE01000073">
    <property type="protein sequence ID" value="CEN39052.1"/>
    <property type="molecule type" value="Genomic_DNA"/>
</dbReference>
<gene>
    <name evidence="1" type="ORF">CCAN12_750024</name>
</gene>
<dbReference type="Proteomes" id="UP000044026">
    <property type="component" value="Unassembled WGS sequence"/>
</dbReference>
<sequence>MPVYYVPGVVNEFLDDYSLWFKASFGQPNTKYAQMRRQLPVIKEWFLLPTTTEEYRFLMKKETLFMIVHSTTIMKKERN</sequence>
<dbReference type="AlphaFoldDB" id="A0A0B7HME4"/>
<organism evidence="1 2">
    <name type="scientific">Capnocytophaga canimorsus</name>
    <dbReference type="NCBI Taxonomy" id="28188"/>
    <lineage>
        <taxon>Bacteria</taxon>
        <taxon>Pseudomonadati</taxon>
        <taxon>Bacteroidota</taxon>
        <taxon>Flavobacteriia</taxon>
        <taxon>Flavobacteriales</taxon>
        <taxon>Flavobacteriaceae</taxon>
        <taxon>Capnocytophaga</taxon>
    </lineage>
</organism>
<evidence type="ECO:0000313" key="2">
    <source>
        <dbReference type="Proteomes" id="UP000044026"/>
    </source>
</evidence>
<name>A0A0B7HME4_9FLAO</name>